<dbReference type="EMBL" id="BAAATZ010000034">
    <property type="protein sequence ID" value="GAA2737070.1"/>
    <property type="molecule type" value="Genomic_DNA"/>
</dbReference>
<evidence type="ECO:0000313" key="3">
    <source>
        <dbReference type="Proteomes" id="UP001501842"/>
    </source>
</evidence>
<dbReference type="RefSeq" id="WP_344456625.1">
    <property type="nucleotide sequence ID" value="NZ_BAAATZ010000034.1"/>
</dbReference>
<dbReference type="PANTHER" id="PTHR43072:SF60">
    <property type="entry name" value="L-2,4-DIAMINOBUTYRIC ACID ACETYLTRANSFERASE"/>
    <property type="match status" value="1"/>
</dbReference>
<feature type="domain" description="N-acetyltransferase" evidence="1">
    <location>
        <begin position="19"/>
        <end position="169"/>
    </location>
</feature>
<dbReference type="SUPFAM" id="SSF55729">
    <property type="entry name" value="Acyl-CoA N-acyltransferases (Nat)"/>
    <property type="match status" value="1"/>
</dbReference>
<dbReference type="PANTHER" id="PTHR43072">
    <property type="entry name" value="N-ACETYLTRANSFERASE"/>
    <property type="match status" value="1"/>
</dbReference>
<proteinExistence type="predicted"/>
<protein>
    <recommendedName>
        <fullName evidence="1">N-acetyltransferase domain-containing protein</fullName>
    </recommendedName>
</protein>
<dbReference type="Proteomes" id="UP001501842">
    <property type="component" value="Unassembled WGS sequence"/>
</dbReference>
<name>A0ABN3URQ5_9ACTN</name>
<reference evidence="2 3" key="1">
    <citation type="journal article" date="2019" name="Int. J. Syst. Evol. Microbiol.">
        <title>The Global Catalogue of Microorganisms (GCM) 10K type strain sequencing project: providing services to taxonomists for standard genome sequencing and annotation.</title>
        <authorList>
            <consortium name="The Broad Institute Genomics Platform"/>
            <consortium name="The Broad Institute Genome Sequencing Center for Infectious Disease"/>
            <person name="Wu L."/>
            <person name="Ma J."/>
        </authorList>
    </citation>
    <scope>NUCLEOTIDE SEQUENCE [LARGE SCALE GENOMIC DNA]</scope>
    <source>
        <strain evidence="2 3">JCM 8201</strain>
    </source>
</reference>
<dbReference type="CDD" id="cd04301">
    <property type="entry name" value="NAT_SF"/>
    <property type="match status" value="1"/>
</dbReference>
<dbReference type="InterPro" id="IPR000182">
    <property type="entry name" value="GNAT_dom"/>
</dbReference>
<dbReference type="InterPro" id="IPR016181">
    <property type="entry name" value="Acyl_CoA_acyltransferase"/>
</dbReference>
<sequence length="174" mass="18956">MTVLIESAISPPAVRAPQPSMRPLRASDKQAVDAMHARCSTSSRRMRYFSAKPGLPQRLFDLFLERSRGLTLVVENAEGDIVALGHMMYVSRPGAAELAFLVEDAWQGRGLGRALTERMLDLGRAEGLRELGASVLSENARMRRLLTSLGGRTARTEDPAVLEIVIVLEEAAAA</sequence>
<comment type="caution">
    <text evidence="2">The sequence shown here is derived from an EMBL/GenBank/DDBJ whole genome shotgun (WGS) entry which is preliminary data.</text>
</comment>
<dbReference type="Pfam" id="PF13302">
    <property type="entry name" value="Acetyltransf_3"/>
    <property type="match status" value="1"/>
</dbReference>
<gene>
    <name evidence="2" type="ORF">GCM10010439_65720</name>
</gene>
<evidence type="ECO:0000259" key="1">
    <source>
        <dbReference type="PROSITE" id="PS51186"/>
    </source>
</evidence>
<keyword evidence="3" id="KW-1185">Reference proteome</keyword>
<accession>A0ABN3URQ5</accession>
<organism evidence="2 3">
    <name type="scientific">Actinocorallia aurantiaca</name>
    <dbReference type="NCBI Taxonomy" id="46204"/>
    <lineage>
        <taxon>Bacteria</taxon>
        <taxon>Bacillati</taxon>
        <taxon>Actinomycetota</taxon>
        <taxon>Actinomycetes</taxon>
        <taxon>Streptosporangiales</taxon>
        <taxon>Thermomonosporaceae</taxon>
        <taxon>Actinocorallia</taxon>
    </lineage>
</organism>
<dbReference type="Gene3D" id="3.40.630.30">
    <property type="match status" value="1"/>
</dbReference>
<dbReference type="PROSITE" id="PS51186">
    <property type="entry name" value="GNAT"/>
    <property type="match status" value="1"/>
</dbReference>
<evidence type="ECO:0000313" key="2">
    <source>
        <dbReference type="EMBL" id="GAA2737070.1"/>
    </source>
</evidence>